<comment type="caution">
    <text evidence="6">The sequence shown here is derived from an EMBL/GenBank/DDBJ whole genome shotgun (WGS) entry which is preliminary data.</text>
</comment>
<evidence type="ECO:0000256" key="5">
    <source>
        <dbReference type="HAMAP-Rule" id="MF_00299"/>
    </source>
</evidence>
<keyword evidence="2 5" id="KW-0808">Transferase</keyword>
<evidence type="ECO:0000256" key="4">
    <source>
        <dbReference type="ARBA" id="ARBA00025212"/>
    </source>
</evidence>
<dbReference type="PANTHER" id="PTHR12684">
    <property type="entry name" value="PUTATIVE PHOSPHOTRANSFERASE"/>
    <property type="match status" value="1"/>
</dbReference>
<dbReference type="Gene3D" id="1.10.10.970">
    <property type="entry name" value="RNA 2'-phosphotransferase, Tpt1/KptA family, N-terminal domain"/>
    <property type="match status" value="1"/>
</dbReference>
<accession>A0ABQ2BSQ5</accession>
<keyword evidence="3 5" id="KW-0520">NAD</keyword>
<keyword evidence="7" id="KW-1185">Reference proteome</keyword>
<dbReference type="EMBL" id="BMHE01000002">
    <property type="protein sequence ID" value="GGI44071.1"/>
    <property type="molecule type" value="Genomic_DNA"/>
</dbReference>
<dbReference type="InterPro" id="IPR042081">
    <property type="entry name" value="RNA_2'-PTrans_C"/>
</dbReference>
<dbReference type="Proteomes" id="UP000615455">
    <property type="component" value="Unassembled WGS sequence"/>
</dbReference>
<protein>
    <recommendedName>
        <fullName evidence="5">Probable RNA 2'-phosphotransferase</fullName>
        <ecNumber evidence="5">2.7.1.-</ecNumber>
    </recommendedName>
</protein>
<comment type="similarity">
    <text evidence="1 5">Belongs to the KptA/TPT1 family.</text>
</comment>
<dbReference type="Pfam" id="PF01885">
    <property type="entry name" value="PTS_2-RNA"/>
    <property type="match status" value="1"/>
</dbReference>
<dbReference type="InterPro" id="IPR042080">
    <property type="entry name" value="RNA_2'-PTrans_N"/>
</dbReference>
<sequence>MSKMLRHSPEEFGLRLDPVDGSCATDDLLNVLRIQTKWSEITRNDVEEVVARCEKQRFEIRGERIRARYGHSHDKVSYPAAVPPKVLYHGTNVKAAPLILNQGLRPMQRQYVHLSEGLHFATLAGERRGELVILAIDTEAASRSGVEFYYAGNEVWLADHIPAKFCQLDESAKEVKDHE</sequence>
<dbReference type="InterPro" id="IPR002745">
    <property type="entry name" value="Ptrans_KptA/Tpt1"/>
</dbReference>
<dbReference type="PANTHER" id="PTHR12684:SF2">
    <property type="entry name" value="TRNA 2'-PHOSPHOTRANSFERASE 1"/>
    <property type="match status" value="1"/>
</dbReference>
<dbReference type="Gene3D" id="3.20.170.30">
    <property type="match status" value="1"/>
</dbReference>
<dbReference type="HAMAP" id="MF_00299">
    <property type="entry name" value="KptA"/>
    <property type="match status" value="1"/>
</dbReference>
<organism evidence="6 7">
    <name type="scientific">Paenibacillus marchantiophytorum</name>
    <dbReference type="NCBI Taxonomy" id="1619310"/>
    <lineage>
        <taxon>Bacteria</taxon>
        <taxon>Bacillati</taxon>
        <taxon>Bacillota</taxon>
        <taxon>Bacilli</taxon>
        <taxon>Bacillales</taxon>
        <taxon>Paenibacillaceae</taxon>
        <taxon>Paenibacillus</taxon>
    </lineage>
</organism>
<dbReference type="SUPFAM" id="SSF56399">
    <property type="entry name" value="ADP-ribosylation"/>
    <property type="match status" value="1"/>
</dbReference>
<evidence type="ECO:0000313" key="6">
    <source>
        <dbReference type="EMBL" id="GGI44071.1"/>
    </source>
</evidence>
<dbReference type="InterPro" id="IPR022928">
    <property type="entry name" value="RNA_2'-PTrans_KptA"/>
</dbReference>
<evidence type="ECO:0000256" key="3">
    <source>
        <dbReference type="ARBA" id="ARBA00023027"/>
    </source>
</evidence>
<evidence type="ECO:0000313" key="7">
    <source>
        <dbReference type="Proteomes" id="UP000615455"/>
    </source>
</evidence>
<evidence type="ECO:0000256" key="1">
    <source>
        <dbReference type="ARBA" id="ARBA00009836"/>
    </source>
</evidence>
<evidence type="ECO:0000256" key="2">
    <source>
        <dbReference type="ARBA" id="ARBA00022679"/>
    </source>
</evidence>
<reference evidence="7" key="1">
    <citation type="journal article" date="2019" name="Int. J. Syst. Evol. Microbiol.">
        <title>The Global Catalogue of Microorganisms (GCM) 10K type strain sequencing project: providing services to taxonomists for standard genome sequencing and annotation.</title>
        <authorList>
            <consortium name="The Broad Institute Genomics Platform"/>
            <consortium name="The Broad Institute Genome Sequencing Center for Infectious Disease"/>
            <person name="Wu L."/>
            <person name="Ma J."/>
        </authorList>
    </citation>
    <scope>NUCLEOTIDE SEQUENCE [LARGE SCALE GENOMIC DNA]</scope>
    <source>
        <strain evidence="7">CGMCC 1.15043</strain>
    </source>
</reference>
<proteinExistence type="inferred from homology"/>
<name>A0ABQ2BSQ5_9BACL</name>
<gene>
    <name evidence="5" type="primary">kptA</name>
    <name evidence="6" type="ORF">GCM10008018_05270</name>
</gene>
<comment type="function">
    <text evidence="4 5">Removes the 2'-phosphate from RNA via an intermediate in which the phosphate is ADP-ribosylated by NAD followed by a presumed transesterification to release the RNA and generate ADP-ribose 1''-2''-cyclic phosphate (APPR&gt;P). May function as an ADP-ribosylase.</text>
</comment>
<dbReference type="EC" id="2.7.1.-" evidence="5"/>